<dbReference type="RefSeq" id="XP_033386426.1">
    <property type="nucleotide sequence ID" value="XM_033525058.1"/>
</dbReference>
<reference evidence="2" key="1">
    <citation type="journal article" date="2020" name="Stud. Mycol.">
        <title>101 Dothideomycetes genomes: a test case for predicting lifestyles and emergence of pathogens.</title>
        <authorList>
            <person name="Haridas S."/>
            <person name="Albert R."/>
            <person name="Binder M."/>
            <person name="Bloem J."/>
            <person name="Labutti K."/>
            <person name="Salamov A."/>
            <person name="Andreopoulos B."/>
            <person name="Baker S."/>
            <person name="Barry K."/>
            <person name="Bills G."/>
            <person name="Bluhm B."/>
            <person name="Cannon C."/>
            <person name="Castanera R."/>
            <person name="Culley D."/>
            <person name="Daum C."/>
            <person name="Ezra D."/>
            <person name="Gonzalez J."/>
            <person name="Henrissat B."/>
            <person name="Kuo A."/>
            <person name="Liang C."/>
            <person name="Lipzen A."/>
            <person name="Lutzoni F."/>
            <person name="Magnuson J."/>
            <person name="Mondo S."/>
            <person name="Nolan M."/>
            <person name="Ohm R."/>
            <person name="Pangilinan J."/>
            <person name="Park H.-J."/>
            <person name="Ramirez L."/>
            <person name="Alfaro M."/>
            <person name="Sun H."/>
            <person name="Tritt A."/>
            <person name="Yoshinaga Y."/>
            <person name="Zwiers L.-H."/>
            <person name="Turgeon B."/>
            <person name="Goodwin S."/>
            <person name="Spatafora J."/>
            <person name="Crous P."/>
            <person name="Grigoriev I."/>
        </authorList>
    </citation>
    <scope>NUCLEOTIDE SEQUENCE</scope>
    <source>
        <strain evidence="2">CBS 175.79</strain>
    </source>
</reference>
<keyword evidence="2" id="KW-0378">Hydrolase</keyword>
<dbReference type="Proteomes" id="UP000799778">
    <property type="component" value="Unassembled WGS sequence"/>
</dbReference>
<dbReference type="AlphaFoldDB" id="A0A6A5XZ42"/>
<organism evidence="2 3">
    <name type="scientific">Aaosphaeria arxii CBS 175.79</name>
    <dbReference type="NCBI Taxonomy" id="1450172"/>
    <lineage>
        <taxon>Eukaryota</taxon>
        <taxon>Fungi</taxon>
        <taxon>Dikarya</taxon>
        <taxon>Ascomycota</taxon>
        <taxon>Pezizomycotina</taxon>
        <taxon>Dothideomycetes</taxon>
        <taxon>Pleosporomycetidae</taxon>
        <taxon>Pleosporales</taxon>
        <taxon>Pleosporales incertae sedis</taxon>
        <taxon>Aaosphaeria</taxon>
    </lineage>
</organism>
<dbReference type="Gene3D" id="3.40.50.1820">
    <property type="entry name" value="alpha/beta hydrolase"/>
    <property type="match status" value="1"/>
</dbReference>
<evidence type="ECO:0000259" key="1">
    <source>
        <dbReference type="Pfam" id="PF12697"/>
    </source>
</evidence>
<sequence>MPAASFTVTEHRSPCTLVRQFPHGTKSDNSELYLAVKEYRPKAIEPRDNSVTIIAAHANGFPKECYEPLWEDLWSGPDARNIRAVWIADVAHQGASYALNSEELGDDPNWLDHSRDLFLLVNQFRHRMSPPFVGLGHSMGALQIINLALMHPRLLHSLIIMEPVIQDFPPPGPNAAMFSSSRRETWDSRAHAEKQISRNAFFQAMDSRVLQNYLKYGLRDSDEGKVILATPKAQEAWSYIRPNFAPLPEDPSNRTSRLKERMMNPEYIPSSGHANAMWTRPEGVLTMQSLPTLRPRTIFIYGEYSHINFDEVRNLHVKFTGTGIGGNGGVEDGGVEEQELEDAGHLCCFEKPAVVAVTIHDFLRRELLRWEHEQSFWETFVTGKSKNNRKELSDNWISGVKEDADTQRLAHTKAGPKL</sequence>
<accession>A0A6A5XZ42</accession>
<dbReference type="InterPro" id="IPR000073">
    <property type="entry name" value="AB_hydrolase_1"/>
</dbReference>
<feature type="domain" description="AB hydrolase-1" evidence="1">
    <location>
        <begin position="54"/>
        <end position="356"/>
    </location>
</feature>
<dbReference type="OrthoDB" id="94039at2759"/>
<evidence type="ECO:0000313" key="2">
    <source>
        <dbReference type="EMBL" id="KAF2018087.1"/>
    </source>
</evidence>
<dbReference type="EMBL" id="ML978068">
    <property type="protein sequence ID" value="KAF2018087.1"/>
    <property type="molecule type" value="Genomic_DNA"/>
</dbReference>
<keyword evidence="3" id="KW-1185">Reference proteome</keyword>
<gene>
    <name evidence="2" type="ORF">BU24DRAFT_389764</name>
</gene>
<protein>
    <submittedName>
        <fullName evidence="2">Alpha/beta-hydrolase</fullName>
    </submittedName>
</protein>
<evidence type="ECO:0000313" key="3">
    <source>
        <dbReference type="Proteomes" id="UP000799778"/>
    </source>
</evidence>
<name>A0A6A5XZ42_9PLEO</name>
<dbReference type="SUPFAM" id="SSF53474">
    <property type="entry name" value="alpha/beta-Hydrolases"/>
    <property type="match status" value="1"/>
</dbReference>
<dbReference type="Pfam" id="PF12697">
    <property type="entry name" value="Abhydrolase_6"/>
    <property type="match status" value="1"/>
</dbReference>
<dbReference type="GeneID" id="54282455"/>
<dbReference type="InterPro" id="IPR029058">
    <property type="entry name" value="AB_hydrolase_fold"/>
</dbReference>
<dbReference type="GO" id="GO:0016787">
    <property type="term" value="F:hydrolase activity"/>
    <property type="evidence" value="ECO:0007669"/>
    <property type="project" value="UniProtKB-KW"/>
</dbReference>
<proteinExistence type="predicted"/>